<feature type="domain" description="Transposase Tc1-like" evidence="1">
    <location>
        <begin position="68"/>
        <end position="118"/>
    </location>
</feature>
<protein>
    <recommendedName>
        <fullName evidence="1">Transposase Tc1-like domain-containing protein</fullName>
    </recommendedName>
</protein>
<dbReference type="InterPro" id="IPR036388">
    <property type="entry name" value="WH-like_DNA-bd_sf"/>
</dbReference>
<dbReference type="STRING" id="4846.A0A367KLF7"/>
<comment type="caution">
    <text evidence="2">The sequence shown here is derived from an EMBL/GenBank/DDBJ whole genome shotgun (WGS) entry which is preliminary data.</text>
</comment>
<dbReference type="Pfam" id="PF13384">
    <property type="entry name" value="HTH_23"/>
    <property type="match status" value="1"/>
</dbReference>
<dbReference type="Proteomes" id="UP000253551">
    <property type="component" value="Unassembled WGS sequence"/>
</dbReference>
<dbReference type="OrthoDB" id="2416077at2759"/>
<dbReference type="InterPro" id="IPR009057">
    <property type="entry name" value="Homeodomain-like_sf"/>
</dbReference>
<dbReference type="GO" id="GO:0006313">
    <property type="term" value="P:DNA transposition"/>
    <property type="evidence" value="ECO:0007669"/>
    <property type="project" value="InterPro"/>
</dbReference>
<proteinExistence type="predicted"/>
<dbReference type="Gene3D" id="1.10.10.10">
    <property type="entry name" value="Winged helix-like DNA-binding domain superfamily/Winged helix DNA-binding domain"/>
    <property type="match status" value="1"/>
</dbReference>
<dbReference type="InterPro" id="IPR002492">
    <property type="entry name" value="Transposase_Tc1-like"/>
</dbReference>
<dbReference type="GO" id="GO:0003677">
    <property type="term" value="F:DNA binding"/>
    <property type="evidence" value="ECO:0007669"/>
    <property type="project" value="InterPro"/>
</dbReference>
<accession>A0A367KLF7</accession>
<evidence type="ECO:0000259" key="1">
    <source>
        <dbReference type="Pfam" id="PF01498"/>
    </source>
</evidence>
<dbReference type="GO" id="GO:0015074">
    <property type="term" value="P:DNA integration"/>
    <property type="evidence" value="ECO:0007669"/>
    <property type="project" value="InterPro"/>
</dbReference>
<organism evidence="2 3">
    <name type="scientific">Rhizopus stolonifer</name>
    <name type="common">Rhizopus nigricans</name>
    <dbReference type="NCBI Taxonomy" id="4846"/>
    <lineage>
        <taxon>Eukaryota</taxon>
        <taxon>Fungi</taxon>
        <taxon>Fungi incertae sedis</taxon>
        <taxon>Mucoromycota</taxon>
        <taxon>Mucoromycotina</taxon>
        <taxon>Mucoromycetes</taxon>
        <taxon>Mucorales</taxon>
        <taxon>Mucorineae</taxon>
        <taxon>Rhizopodaceae</taxon>
        <taxon>Rhizopus</taxon>
    </lineage>
</organism>
<evidence type="ECO:0000313" key="3">
    <source>
        <dbReference type="Proteomes" id="UP000253551"/>
    </source>
</evidence>
<gene>
    <name evidence="2" type="ORF">CU098_012031</name>
</gene>
<sequence length="120" mass="13730">MPNLTLEQKVRIVDLYELGKTMKEISEIMGIATSTVGYTVKHFKDYGTVGRTKGSGRPRSFDEQTDKDLRRFVVSDREVTLEELQSELPIEVSTVTISRELHRLGYSKRTAAKKLPFKNH</sequence>
<dbReference type="EMBL" id="PJQM01001181">
    <property type="protein sequence ID" value="RCI02999.1"/>
    <property type="molecule type" value="Genomic_DNA"/>
</dbReference>
<dbReference type="SUPFAM" id="SSF46689">
    <property type="entry name" value="Homeodomain-like"/>
    <property type="match status" value="1"/>
</dbReference>
<name>A0A367KLF7_RHIST</name>
<reference evidence="2 3" key="1">
    <citation type="journal article" date="2018" name="G3 (Bethesda)">
        <title>Phylogenetic and Phylogenomic Definition of Rhizopus Species.</title>
        <authorList>
            <person name="Gryganskyi A.P."/>
            <person name="Golan J."/>
            <person name="Dolatabadi S."/>
            <person name="Mondo S."/>
            <person name="Robb S."/>
            <person name="Idnurm A."/>
            <person name="Muszewska A."/>
            <person name="Steczkiewicz K."/>
            <person name="Masonjones S."/>
            <person name="Liao H.L."/>
            <person name="Gajdeczka M.T."/>
            <person name="Anike F."/>
            <person name="Vuek A."/>
            <person name="Anishchenko I.M."/>
            <person name="Voigt K."/>
            <person name="de Hoog G.S."/>
            <person name="Smith M.E."/>
            <person name="Heitman J."/>
            <person name="Vilgalys R."/>
            <person name="Stajich J.E."/>
        </authorList>
    </citation>
    <scope>NUCLEOTIDE SEQUENCE [LARGE SCALE GENOMIC DNA]</scope>
    <source>
        <strain evidence="2 3">LSU 92-RS-03</strain>
    </source>
</reference>
<dbReference type="Pfam" id="PF01498">
    <property type="entry name" value="HTH_Tnp_Tc3_2"/>
    <property type="match status" value="1"/>
</dbReference>
<dbReference type="AlphaFoldDB" id="A0A367KLF7"/>
<keyword evidence="3" id="KW-1185">Reference proteome</keyword>
<evidence type="ECO:0000313" key="2">
    <source>
        <dbReference type="EMBL" id="RCI02999.1"/>
    </source>
</evidence>